<accession>A0A177MRD9</accession>
<protein>
    <recommendedName>
        <fullName evidence="4">DUF2188 domain-containing protein</fullName>
    </recommendedName>
</protein>
<evidence type="ECO:0000256" key="1">
    <source>
        <dbReference type="SAM" id="MobiDB-lite"/>
    </source>
</evidence>
<feature type="region of interest" description="Disordered" evidence="1">
    <location>
        <begin position="1"/>
        <end position="74"/>
    </location>
</feature>
<sequence>MTKKNQHVVPHGDDWAVKGAGNSKATSIHSTQAEAINRGKEIAQNQKSELLIHGQNGRIREKNSYGNDPYPPKG</sequence>
<proteinExistence type="predicted"/>
<dbReference type="AlphaFoldDB" id="A0A177MRD9"/>
<gene>
    <name evidence="2" type="ORF">A1332_08220</name>
</gene>
<reference evidence="2 3" key="1">
    <citation type="submission" date="2016-03" db="EMBL/GenBank/DDBJ databases">
        <authorList>
            <person name="Ploux O."/>
        </authorList>
    </citation>
    <scope>NUCLEOTIDE SEQUENCE [LARGE SCALE GENOMIC DNA]</scope>
    <source>
        <strain evidence="2 3">R-45363</strain>
    </source>
</reference>
<dbReference type="InterPro" id="IPR018691">
    <property type="entry name" value="DUF2188"/>
</dbReference>
<evidence type="ECO:0008006" key="4">
    <source>
        <dbReference type="Google" id="ProtNLM"/>
    </source>
</evidence>
<comment type="caution">
    <text evidence="2">The sequence shown here is derived from an EMBL/GenBank/DDBJ whole genome shotgun (WGS) entry which is preliminary data.</text>
</comment>
<dbReference type="Proteomes" id="UP000078090">
    <property type="component" value="Unassembled WGS sequence"/>
</dbReference>
<dbReference type="Pfam" id="PF09954">
    <property type="entry name" value="DUF2188"/>
    <property type="match status" value="1"/>
</dbReference>
<evidence type="ECO:0000313" key="2">
    <source>
        <dbReference type="EMBL" id="OAI08045.1"/>
    </source>
</evidence>
<organism evidence="2 3">
    <name type="scientific">Methylomonas methanica</name>
    <dbReference type="NCBI Taxonomy" id="421"/>
    <lineage>
        <taxon>Bacteria</taxon>
        <taxon>Pseudomonadati</taxon>
        <taxon>Pseudomonadota</taxon>
        <taxon>Gammaproteobacteria</taxon>
        <taxon>Methylococcales</taxon>
        <taxon>Methylococcaceae</taxon>
        <taxon>Methylomonas</taxon>
    </lineage>
</organism>
<dbReference type="OrthoDB" id="8858565at2"/>
<feature type="compositionally biased region" description="Polar residues" evidence="1">
    <location>
        <begin position="23"/>
        <end position="34"/>
    </location>
</feature>
<dbReference type="EMBL" id="LUUG01000048">
    <property type="protein sequence ID" value="OAI08045.1"/>
    <property type="molecule type" value="Genomic_DNA"/>
</dbReference>
<dbReference type="RefSeq" id="WP_064007237.1">
    <property type="nucleotide sequence ID" value="NZ_LUUG01000048.1"/>
</dbReference>
<name>A0A177MRD9_METMH</name>
<evidence type="ECO:0000313" key="3">
    <source>
        <dbReference type="Proteomes" id="UP000078090"/>
    </source>
</evidence>